<organism evidence="3 6">
    <name type="scientific">Teichococcus wenyumeiae</name>
    <dbReference type="NCBI Taxonomy" id="2478470"/>
    <lineage>
        <taxon>Bacteria</taxon>
        <taxon>Pseudomonadati</taxon>
        <taxon>Pseudomonadota</taxon>
        <taxon>Alphaproteobacteria</taxon>
        <taxon>Acetobacterales</taxon>
        <taxon>Roseomonadaceae</taxon>
        <taxon>Roseomonas</taxon>
    </lineage>
</organism>
<keyword evidence="1" id="KW-0732">Signal</keyword>
<dbReference type="AlphaFoldDB" id="A0A3A9JGB8"/>
<sequence length="252" mass="26593">MERRSFGILTLAAAAATILPARAAEKAVSIVLVHGAFVDASGWRALYDILTKDGYEVLVVQNPTITLKDDVAVTQRVIAKAKNPVVLVGHSYGGSVITEAGNDPKVRSLVYLAAFAPDVGESVAKLAENPVQGEPQAPLLPPEDGFLIVDPAKFPTAFAADVDAATTAFMATAQVPWGLNAVGGVITQAAWKSKPSHFMIATEDHMVPPTAQRAMARRAGSWTQELRSSHAVMMSHPDEVAAFITAAGEAIR</sequence>
<keyword evidence="5" id="KW-1185">Reference proteome</keyword>
<evidence type="ECO:0000313" key="5">
    <source>
        <dbReference type="Proteomes" id="UP000274097"/>
    </source>
</evidence>
<dbReference type="InterPro" id="IPR000073">
    <property type="entry name" value="AB_hydrolase_1"/>
</dbReference>
<accession>A0A3A9JGB8</accession>
<dbReference type="SUPFAM" id="SSF53474">
    <property type="entry name" value="alpha/beta-Hydrolases"/>
    <property type="match status" value="1"/>
</dbReference>
<dbReference type="Gene3D" id="3.40.50.1820">
    <property type="entry name" value="alpha/beta hydrolase"/>
    <property type="match status" value="1"/>
</dbReference>
<dbReference type="Proteomes" id="UP000278036">
    <property type="component" value="Unassembled WGS sequence"/>
</dbReference>
<dbReference type="RefSeq" id="WP_120639795.1">
    <property type="nucleotide sequence ID" value="NZ_RAQU01000139.1"/>
</dbReference>
<proteinExistence type="predicted"/>
<dbReference type="Pfam" id="PF12697">
    <property type="entry name" value="Abhydrolase_6"/>
    <property type="match status" value="1"/>
</dbReference>
<dbReference type="EMBL" id="RFLX01000060">
    <property type="protein sequence ID" value="RMI15372.1"/>
    <property type="molecule type" value="Genomic_DNA"/>
</dbReference>
<protein>
    <submittedName>
        <fullName evidence="4">Alpha/beta fold hydrolase</fullName>
    </submittedName>
    <submittedName>
        <fullName evidence="3">Alpha/beta hydrolase</fullName>
    </submittedName>
</protein>
<comment type="caution">
    <text evidence="3">The sequence shown here is derived from an EMBL/GenBank/DDBJ whole genome shotgun (WGS) entry which is preliminary data.</text>
</comment>
<evidence type="ECO:0000313" key="3">
    <source>
        <dbReference type="EMBL" id="RKK02614.1"/>
    </source>
</evidence>
<reference evidence="3 6" key="1">
    <citation type="submission" date="2018-09" db="EMBL/GenBank/DDBJ databases">
        <title>Roseomonas sp. nov., isolated from feces of Tibetan antelopes in the Qinghai-Tibet plateau, China.</title>
        <authorList>
            <person name="Tian Z."/>
        </authorList>
    </citation>
    <scope>NUCLEOTIDE SEQUENCE [LARGE SCALE GENOMIC DNA]</scope>
    <source>
        <strain evidence="4 5">Z23</strain>
        <strain evidence="3 6">Z24</strain>
    </source>
</reference>
<dbReference type="EMBL" id="RAQU01000139">
    <property type="protein sequence ID" value="RKK02614.1"/>
    <property type="molecule type" value="Genomic_DNA"/>
</dbReference>
<dbReference type="PANTHER" id="PTHR37017:SF11">
    <property type="entry name" value="ESTERASE_LIPASE_THIOESTERASE DOMAIN-CONTAINING PROTEIN"/>
    <property type="match status" value="1"/>
</dbReference>
<dbReference type="Proteomes" id="UP000274097">
    <property type="component" value="Unassembled WGS sequence"/>
</dbReference>
<feature type="domain" description="AB hydrolase-1" evidence="2">
    <location>
        <begin position="30"/>
        <end position="242"/>
    </location>
</feature>
<dbReference type="InterPro" id="IPR052897">
    <property type="entry name" value="Sec-Metab_Biosynth_Hydrolase"/>
</dbReference>
<name>A0A3A9JGB8_9PROT</name>
<dbReference type="GO" id="GO:0016787">
    <property type="term" value="F:hydrolase activity"/>
    <property type="evidence" value="ECO:0007669"/>
    <property type="project" value="UniProtKB-KW"/>
</dbReference>
<feature type="signal peptide" evidence="1">
    <location>
        <begin position="1"/>
        <end position="23"/>
    </location>
</feature>
<gene>
    <name evidence="3" type="ORF">D6Z83_18845</name>
    <name evidence="4" type="ORF">EBE87_26050</name>
</gene>
<keyword evidence="3" id="KW-0378">Hydrolase</keyword>
<evidence type="ECO:0000256" key="1">
    <source>
        <dbReference type="SAM" id="SignalP"/>
    </source>
</evidence>
<dbReference type="InterPro" id="IPR029058">
    <property type="entry name" value="AB_hydrolase_fold"/>
</dbReference>
<feature type="chain" id="PRO_5017243303" evidence="1">
    <location>
        <begin position="24"/>
        <end position="252"/>
    </location>
</feature>
<evidence type="ECO:0000259" key="2">
    <source>
        <dbReference type="Pfam" id="PF12697"/>
    </source>
</evidence>
<dbReference type="InParanoid" id="A0A3A9JGB8"/>
<evidence type="ECO:0000313" key="6">
    <source>
        <dbReference type="Proteomes" id="UP000278036"/>
    </source>
</evidence>
<dbReference type="OrthoDB" id="9814966at2"/>
<dbReference type="PANTHER" id="PTHR37017">
    <property type="entry name" value="AB HYDROLASE-1 DOMAIN-CONTAINING PROTEIN-RELATED"/>
    <property type="match status" value="1"/>
</dbReference>
<evidence type="ECO:0000313" key="4">
    <source>
        <dbReference type="EMBL" id="RMI15372.1"/>
    </source>
</evidence>